<dbReference type="AlphaFoldDB" id="A0A0T6BAT7"/>
<accession>A0A0T6BAT7</accession>
<dbReference type="Proteomes" id="UP000051574">
    <property type="component" value="Unassembled WGS sequence"/>
</dbReference>
<dbReference type="GO" id="GO:0005737">
    <property type="term" value="C:cytoplasm"/>
    <property type="evidence" value="ECO:0007669"/>
    <property type="project" value="TreeGrafter"/>
</dbReference>
<feature type="compositionally biased region" description="Polar residues" evidence="1">
    <location>
        <begin position="29"/>
        <end position="44"/>
    </location>
</feature>
<name>A0A0T6BAT7_9SCAR</name>
<dbReference type="EMBL" id="LJIG01002484">
    <property type="protein sequence ID" value="KRT84456.1"/>
    <property type="molecule type" value="Genomic_DNA"/>
</dbReference>
<evidence type="ECO:0000256" key="1">
    <source>
        <dbReference type="SAM" id="MobiDB-lite"/>
    </source>
</evidence>
<dbReference type="PANTHER" id="PTHR23153:SF38">
    <property type="entry name" value="UBX DOMAIN-CONTAINING PROTEIN 6"/>
    <property type="match status" value="1"/>
</dbReference>
<proteinExistence type="predicted"/>
<gene>
    <name evidence="2" type="ORF">AMK59_752</name>
</gene>
<organism evidence="2 3">
    <name type="scientific">Oryctes borbonicus</name>
    <dbReference type="NCBI Taxonomy" id="1629725"/>
    <lineage>
        <taxon>Eukaryota</taxon>
        <taxon>Metazoa</taxon>
        <taxon>Ecdysozoa</taxon>
        <taxon>Arthropoda</taxon>
        <taxon>Hexapoda</taxon>
        <taxon>Insecta</taxon>
        <taxon>Pterygota</taxon>
        <taxon>Neoptera</taxon>
        <taxon>Endopterygota</taxon>
        <taxon>Coleoptera</taxon>
        <taxon>Polyphaga</taxon>
        <taxon>Scarabaeiformia</taxon>
        <taxon>Scarabaeidae</taxon>
        <taxon>Dynastinae</taxon>
        <taxon>Oryctes</taxon>
    </lineage>
</organism>
<comment type="caution">
    <text evidence="2">The sequence shown here is derived from an EMBL/GenBank/DDBJ whole genome shotgun (WGS) entry which is preliminary data.</text>
</comment>
<protein>
    <submittedName>
        <fullName evidence="2">Uncharacterized protein</fullName>
    </submittedName>
</protein>
<feature type="region of interest" description="Disordered" evidence="1">
    <location>
        <begin position="21"/>
        <end position="45"/>
    </location>
</feature>
<evidence type="ECO:0000313" key="3">
    <source>
        <dbReference type="Proteomes" id="UP000051574"/>
    </source>
</evidence>
<dbReference type="OrthoDB" id="49605at2759"/>
<reference evidence="2 3" key="1">
    <citation type="submission" date="2015-09" db="EMBL/GenBank/DDBJ databases">
        <title>Draft genome of the scarab beetle Oryctes borbonicus.</title>
        <authorList>
            <person name="Meyer J.M."/>
            <person name="Markov G.V."/>
            <person name="Baskaran P."/>
            <person name="Herrmann M."/>
            <person name="Sommer R.J."/>
            <person name="Roedelsperger C."/>
        </authorList>
    </citation>
    <scope>NUCLEOTIDE SEQUENCE [LARGE SCALE GENOMIC DNA]</scope>
    <source>
        <strain evidence="2">OB123</strain>
        <tissue evidence="2">Whole animal</tissue>
    </source>
</reference>
<keyword evidence="3" id="KW-1185">Reference proteome</keyword>
<dbReference type="PANTHER" id="PTHR23153">
    <property type="entry name" value="UBX-RELATED"/>
    <property type="match status" value="1"/>
</dbReference>
<sequence>MAEKIKNFFKRKKVDAKFKLAGPGHRLDSSSSSFETGKTKSNYIPPQRVEPTVATRQAAEAALARLNNQRKDTAFNTSLAAIQAQVRRELEAENKDGKNSDIPTYRKPIETELEASPLLAVKGTIRILDSTISRANSGHFKIAFRISSNFLLCVQCANRYINVLEFETLNAQHWHFRNTLE</sequence>
<evidence type="ECO:0000313" key="2">
    <source>
        <dbReference type="EMBL" id="KRT84456.1"/>
    </source>
</evidence>